<dbReference type="AlphaFoldDB" id="A0A0A9BUM5"/>
<sequence length="25" mass="2696">MRSKWMGVCKVAGPPPLVINSLKAI</sequence>
<name>A0A0A9BUM5_ARUDO</name>
<dbReference type="EMBL" id="GBRH01230156">
    <property type="protein sequence ID" value="JAD67739.1"/>
    <property type="molecule type" value="Transcribed_RNA"/>
</dbReference>
<proteinExistence type="predicted"/>
<accession>A0A0A9BUM5</accession>
<evidence type="ECO:0000313" key="1">
    <source>
        <dbReference type="EMBL" id="JAD67739.1"/>
    </source>
</evidence>
<reference evidence="1" key="2">
    <citation type="journal article" date="2015" name="Data Brief">
        <title>Shoot transcriptome of the giant reed, Arundo donax.</title>
        <authorList>
            <person name="Barrero R.A."/>
            <person name="Guerrero F.D."/>
            <person name="Moolhuijzen P."/>
            <person name="Goolsby J.A."/>
            <person name="Tidwell J."/>
            <person name="Bellgard S.E."/>
            <person name="Bellgard M.I."/>
        </authorList>
    </citation>
    <scope>NUCLEOTIDE SEQUENCE</scope>
    <source>
        <tissue evidence="1">Shoot tissue taken approximately 20 cm above the soil surface</tissue>
    </source>
</reference>
<organism evidence="1">
    <name type="scientific">Arundo donax</name>
    <name type="common">Giant reed</name>
    <name type="synonym">Donax arundinaceus</name>
    <dbReference type="NCBI Taxonomy" id="35708"/>
    <lineage>
        <taxon>Eukaryota</taxon>
        <taxon>Viridiplantae</taxon>
        <taxon>Streptophyta</taxon>
        <taxon>Embryophyta</taxon>
        <taxon>Tracheophyta</taxon>
        <taxon>Spermatophyta</taxon>
        <taxon>Magnoliopsida</taxon>
        <taxon>Liliopsida</taxon>
        <taxon>Poales</taxon>
        <taxon>Poaceae</taxon>
        <taxon>PACMAD clade</taxon>
        <taxon>Arundinoideae</taxon>
        <taxon>Arundineae</taxon>
        <taxon>Arundo</taxon>
    </lineage>
</organism>
<reference evidence="1" key="1">
    <citation type="submission" date="2014-09" db="EMBL/GenBank/DDBJ databases">
        <authorList>
            <person name="Magalhaes I.L.F."/>
            <person name="Oliveira U."/>
            <person name="Santos F.R."/>
            <person name="Vidigal T.H.D.A."/>
            <person name="Brescovit A.D."/>
            <person name="Santos A.J."/>
        </authorList>
    </citation>
    <scope>NUCLEOTIDE SEQUENCE</scope>
    <source>
        <tissue evidence="1">Shoot tissue taken approximately 20 cm above the soil surface</tissue>
    </source>
</reference>
<protein>
    <submittedName>
        <fullName evidence="1">Uncharacterized protein</fullName>
    </submittedName>
</protein>